<gene>
    <name evidence="1" type="ORF">CWS31_002485</name>
</gene>
<dbReference type="SUPFAM" id="SSF53756">
    <property type="entry name" value="UDP-Glycosyltransferase/glycogen phosphorylase"/>
    <property type="match status" value="1"/>
</dbReference>
<dbReference type="RefSeq" id="WP_101343518.1">
    <property type="nucleotide sequence ID" value="NZ_PJAI02000001.1"/>
</dbReference>
<accession>A0ABY3N1P5</accession>
<comment type="caution">
    <text evidence="1">The sequence shown here is derived from an EMBL/GenBank/DDBJ whole genome shotgun (WGS) entry which is preliminary data.</text>
</comment>
<protein>
    <submittedName>
        <fullName evidence="1">Uncharacterized protein</fullName>
    </submittedName>
</protein>
<organism evidence="1 2">
    <name type="scientific">Colwellia echini</name>
    <dbReference type="NCBI Taxonomy" id="1982103"/>
    <lineage>
        <taxon>Bacteria</taxon>
        <taxon>Pseudomonadati</taxon>
        <taxon>Pseudomonadota</taxon>
        <taxon>Gammaproteobacteria</taxon>
        <taxon>Alteromonadales</taxon>
        <taxon>Colwelliaceae</taxon>
        <taxon>Colwellia</taxon>
    </lineage>
</organism>
<dbReference type="Gene3D" id="3.40.50.11190">
    <property type="match status" value="1"/>
</dbReference>
<dbReference type="Proteomes" id="UP000815846">
    <property type="component" value="Unassembled WGS sequence"/>
</dbReference>
<evidence type="ECO:0000313" key="2">
    <source>
        <dbReference type="Proteomes" id="UP000815846"/>
    </source>
</evidence>
<name>A0ABY3N1P5_9GAMM</name>
<sequence>MEPNCILFIPVSSPSGIGEYMRSIIIARALQKRWPNVNIHFILNSQVSYIKDCPYTVHLCDGSPTKNAKTVNNIINNLRPELVVFDASGRASQFKQAKSVGAKVAFISQHNKKRSRGLKLNRLFNTDIHWVAQPDFCIQPINVWQRLKLSIFNKRVPQNIGAVFELSDQAAQLALLDQFGLMKNDYFIFNAGSGGHKVSNELATDLYYQAALTFQQKTQQKCVVLFGSNYPKSLPENSAVTCIKSINNNDFISLLVNAKGCVISAGDTLLQCIALHKPCVAAPVSPDQPARLKRCDKAKLVFAAEASITSLVTQTMLMLDEDKYNVMSSQLKKTAAVNALATIVADIDSLFHTAAR</sequence>
<proteinExistence type="predicted"/>
<dbReference type="EMBL" id="PJAI02000001">
    <property type="protein sequence ID" value="TYK67412.1"/>
    <property type="molecule type" value="Genomic_DNA"/>
</dbReference>
<keyword evidence="2" id="KW-1185">Reference proteome</keyword>
<evidence type="ECO:0000313" key="1">
    <source>
        <dbReference type="EMBL" id="TYK67412.1"/>
    </source>
</evidence>
<reference evidence="1 2" key="1">
    <citation type="submission" date="2019-08" db="EMBL/GenBank/DDBJ databases">
        <title>Microbe sample from Colwellia echini.</title>
        <authorList>
            <person name="Christiansen L."/>
            <person name="Pathiraja D."/>
            <person name="Schultz-Johansen M."/>
            <person name="Choi I.-G."/>
            <person name="Stougaard P."/>
        </authorList>
    </citation>
    <scope>NUCLEOTIDE SEQUENCE [LARGE SCALE GENOMIC DNA]</scope>
    <source>
        <strain evidence="1 2">A3</strain>
    </source>
</reference>